<proteinExistence type="predicted"/>
<dbReference type="AlphaFoldDB" id="A0A5J4NLS2"/>
<protein>
    <submittedName>
        <fullName evidence="1">Uncharacterized protein</fullName>
    </submittedName>
</protein>
<gene>
    <name evidence="1" type="ORF">DEA37_0012200</name>
</gene>
<organism evidence="1 2">
    <name type="scientific">Paragonimus westermani</name>
    <dbReference type="NCBI Taxonomy" id="34504"/>
    <lineage>
        <taxon>Eukaryota</taxon>
        <taxon>Metazoa</taxon>
        <taxon>Spiralia</taxon>
        <taxon>Lophotrochozoa</taxon>
        <taxon>Platyhelminthes</taxon>
        <taxon>Trematoda</taxon>
        <taxon>Digenea</taxon>
        <taxon>Plagiorchiida</taxon>
        <taxon>Troglotremata</taxon>
        <taxon>Troglotrematidae</taxon>
        <taxon>Paragonimus</taxon>
    </lineage>
</organism>
<comment type="caution">
    <text evidence="1">The sequence shown here is derived from an EMBL/GenBank/DDBJ whole genome shotgun (WGS) entry which is preliminary data.</text>
</comment>
<name>A0A5J4NLS2_9TREM</name>
<reference evidence="1 2" key="1">
    <citation type="journal article" date="2019" name="Gigascience">
        <title>Whole-genome sequence of the oriental lung fluke Paragonimus westermani.</title>
        <authorList>
            <person name="Oey H."/>
            <person name="Zakrzewski M."/>
            <person name="Narain K."/>
            <person name="Devi K.R."/>
            <person name="Agatsuma T."/>
            <person name="Nawaratna S."/>
            <person name="Gobert G.N."/>
            <person name="Jones M.K."/>
            <person name="Ragan M.A."/>
            <person name="McManus D.P."/>
            <person name="Krause L."/>
        </authorList>
    </citation>
    <scope>NUCLEOTIDE SEQUENCE [LARGE SCALE GENOMIC DNA]</scope>
    <source>
        <strain evidence="1 2">IND2009</strain>
    </source>
</reference>
<evidence type="ECO:0000313" key="2">
    <source>
        <dbReference type="Proteomes" id="UP000324629"/>
    </source>
</evidence>
<dbReference type="EMBL" id="QNGE01001949">
    <property type="protein sequence ID" value="KAA3676503.1"/>
    <property type="molecule type" value="Genomic_DNA"/>
</dbReference>
<accession>A0A5J4NLS2</accession>
<sequence>MVSKATGASSDQCSVQMSVSVSSRAQTPKYCVGFSDKVTFVPSAFWIQNNWCRDQDTGMKIPSPQPFEDGDVRSFPEDFEDVAEAVGVKADRAKLAVLRMLFKGRAKAVLDAARRSPAKLDPADCQEAMRRFKGARLGPGGDALVYAMSLWAALSRALSQLDQDSEQRLLTAQFLDGVPPTVRDQLRVALITQPMTLEHWHVRGPLSPERRREIVLHYRTVNPS</sequence>
<dbReference type="Proteomes" id="UP000324629">
    <property type="component" value="Unassembled WGS sequence"/>
</dbReference>
<keyword evidence="2" id="KW-1185">Reference proteome</keyword>
<evidence type="ECO:0000313" key="1">
    <source>
        <dbReference type="EMBL" id="KAA3676503.1"/>
    </source>
</evidence>